<feature type="region of interest" description="Disordered" evidence="1">
    <location>
        <begin position="60"/>
        <end position="120"/>
    </location>
</feature>
<dbReference type="InterPro" id="IPR010982">
    <property type="entry name" value="Lambda_DNA-bd_dom_sf"/>
</dbReference>
<sequence>MPFLNGPLVRDLAAEHGWDLAALADRAGIPLRTLQNITREHDPDPTTRIRLHNLAKALAKGRTSAVPELMSRIRRPSSATTNDGVPDEPPQQPTRPKGPARRQDTETTKRGPKRVASVAA</sequence>
<dbReference type="EMBL" id="CP113836">
    <property type="protein sequence ID" value="WAL67086.1"/>
    <property type="molecule type" value="Genomic_DNA"/>
</dbReference>
<accession>A0ABY7B4H6</accession>
<keyword evidence="3" id="KW-1185">Reference proteome</keyword>
<gene>
    <name evidence="2" type="ORF">ORV05_04680</name>
</gene>
<dbReference type="InterPro" id="IPR001387">
    <property type="entry name" value="Cro/C1-type_HTH"/>
</dbReference>
<evidence type="ECO:0000256" key="1">
    <source>
        <dbReference type="SAM" id="MobiDB-lite"/>
    </source>
</evidence>
<name>A0ABY7B4H6_9PSEU</name>
<protein>
    <submittedName>
        <fullName evidence="2">Helix-turn-helix transcriptional regulator</fullName>
    </submittedName>
</protein>
<dbReference type="Proteomes" id="UP001163203">
    <property type="component" value="Chromosome"/>
</dbReference>
<proteinExistence type="predicted"/>
<evidence type="ECO:0000313" key="2">
    <source>
        <dbReference type="EMBL" id="WAL67086.1"/>
    </source>
</evidence>
<dbReference type="RefSeq" id="WP_268757210.1">
    <property type="nucleotide sequence ID" value="NZ_CP113836.1"/>
</dbReference>
<evidence type="ECO:0000313" key="3">
    <source>
        <dbReference type="Proteomes" id="UP001163203"/>
    </source>
</evidence>
<organism evidence="2 3">
    <name type="scientific">Amycolatopsis cynarae</name>
    <dbReference type="NCBI Taxonomy" id="2995223"/>
    <lineage>
        <taxon>Bacteria</taxon>
        <taxon>Bacillati</taxon>
        <taxon>Actinomycetota</taxon>
        <taxon>Actinomycetes</taxon>
        <taxon>Pseudonocardiales</taxon>
        <taxon>Pseudonocardiaceae</taxon>
        <taxon>Amycolatopsis</taxon>
    </lineage>
</organism>
<dbReference type="Gene3D" id="1.10.260.40">
    <property type="entry name" value="lambda repressor-like DNA-binding domains"/>
    <property type="match status" value="1"/>
</dbReference>
<dbReference type="CDD" id="cd00093">
    <property type="entry name" value="HTH_XRE"/>
    <property type="match status" value="1"/>
</dbReference>
<reference evidence="2" key="1">
    <citation type="submission" date="2022-11" db="EMBL/GenBank/DDBJ databases">
        <authorList>
            <person name="Mo P."/>
        </authorList>
    </citation>
    <scope>NUCLEOTIDE SEQUENCE</scope>
    <source>
        <strain evidence="2">HUAS 11-8</strain>
    </source>
</reference>